<dbReference type="GeneID" id="80920102"/>
<evidence type="ECO:0000313" key="2">
    <source>
        <dbReference type="Proteomes" id="UP001161438"/>
    </source>
</evidence>
<dbReference type="Proteomes" id="UP001161438">
    <property type="component" value="Chromosome 12"/>
</dbReference>
<organism evidence="1 2">
    <name type="scientific">Saccharomyces mikatae IFO 1815</name>
    <dbReference type="NCBI Taxonomy" id="226126"/>
    <lineage>
        <taxon>Eukaryota</taxon>
        <taxon>Fungi</taxon>
        <taxon>Dikarya</taxon>
        <taxon>Ascomycota</taxon>
        <taxon>Saccharomycotina</taxon>
        <taxon>Saccharomycetes</taxon>
        <taxon>Saccharomycetales</taxon>
        <taxon>Saccharomycetaceae</taxon>
        <taxon>Saccharomyces</taxon>
    </lineage>
</organism>
<dbReference type="EMBL" id="OX365768">
    <property type="protein sequence ID" value="CAI4035248.1"/>
    <property type="molecule type" value="Genomic_DNA"/>
</dbReference>
<proteinExistence type="predicted"/>
<keyword evidence="2" id="KW-1185">Reference proteome</keyword>
<accession>A0AA35NEL5</accession>
<gene>
    <name evidence="1" type="primary">SMKI12G3960</name>
    <name evidence="1" type="ORF">SMKI_12G3960</name>
</gene>
<dbReference type="AlphaFoldDB" id="A0AA35NEL5"/>
<name>A0AA35NEL5_SACMI</name>
<protein>
    <recommendedName>
        <fullName evidence="3">YLR346C-like protein</fullName>
    </recommendedName>
</protein>
<evidence type="ECO:0008006" key="3">
    <source>
        <dbReference type="Google" id="ProtNLM"/>
    </source>
</evidence>
<evidence type="ECO:0000313" key="1">
    <source>
        <dbReference type="EMBL" id="CAI4035248.1"/>
    </source>
</evidence>
<sequence length="101" mass="11360">MQSISDCPFGLVSRNTVSSVSIFAEWVACPWKYINVVGSGRYVSNKPDKITRHDLLQAAQEAEMQELLAESGLKGRHKHKKKSKLTLETITEENSSNESFF</sequence>
<reference evidence="1" key="1">
    <citation type="submission" date="2022-10" db="EMBL/GenBank/DDBJ databases">
        <authorList>
            <person name="Byrne P K."/>
        </authorList>
    </citation>
    <scope>NUCLEOTIDE SEQUENCE</scope>
    <source>
        <strain evidence="1">IFO1815</strain>
    </source>
</reference>
<dbReference type="RefSeq" id="XP_056078368.1">
    <property type="nucleotide sequence ID" value="XM_056224450.1"/>
</dbReference>